<dbReference type="Ensembl" id="ENSLACT00000002120.1">
    <property type="protein sequence ID" value="ENSLACP00000002104.1"/>
    <property type="gene ID" value="ENSLACG00000001882.1"/>
</dbReference>
<dbReference type="PANTHER" id="PTHR24100:SF155">
    <property type="entry name" value="CD276 ANTIGEN"/>
    <property type="match status" value="1"/>
</dbReference>
<dbReference type="SUPFAM" id="SSF48726">
    <property type="entry name" value="Immunoglobulin"/>
    <property type="match status" value="2"/>
</dbReference>
<dbReference type="PROSITE" id="PS50835">
    <property type="entry name" value="IG_LIKE"/>
    <property type="match status" value="2"/>
</dbReference>
<dbReference type="HOGENOM" id="CLU_013137_8_1_1"/>
<feature type="region of interest" description="Disordered" evidence="7">
    <location>
        <begin position="232"/>
        <end position="254"/>
    </location>
</feature>
<dbReference type="AlphaFoldDB" id="H2ZXI3"/>
<dbReference type="InterPro" id="IPR050504">
    <property type="entry name" value="IgSF_BTN/MOG"/>
</dbReference>
<keyword evidence="4" id="KW-0472">Membrane</keyword>
<sequence length="279" mass="31727">FMILIFSNNMLAPIQGQQIHSILGKDITMKCKFYTNKNLNYQELQIYWYLYRKEDSITVHCFINGADQCMEQDSSFRGRTQLSFEEINQKIISLIISNVKISDSGTYQCVLIEKALYKMDMLLTLLYHTYALNNSPYEISQRNPFSTGEESLLQCEAKGGYPKGKVTWTTEDGQEINQTISTSYSLNTEGCFDIFSNLSLTLQRNTTICCSVFHIELFQKMDCREVMKLQTCSPSSDNDLSYGRKEKNRSSGAPFSSVGLLGLAVEAWVLTVLLLRSGV</sequence>
<evidence type="ECO:0000256" key="5">
    <source>
        <dbReference type="ARBA" id="ARBA00023157"/>
    </source>
</evidence>
<dbReference type="eggNOG" id="ENOG502S8CI">
    <property type="taxonomic scope" value="Eukaryota"/>
</dbReference>
<evidence type="ECO:0000313" key="10">
    <source>
        <dbReference type="Proteomes" id="UP000008672"/>
    </source>
</evidence>
<keyword evidence="10" id="KW-1185">Reference proteome</keyword>
<dbReference type="SMART" id="SM00409">
    <property type="entry name" value="IG"/>
    <property type="match status" value="1"/>
</dbReference>
<organism evidence="9 10">
    <name type="scientific">Latimeria chalumnae</name>
    <name type="common">Coelacanth</name>
    <dbReference type="NCBI Taxonomy" id="7897"/>
    <lineage>
        <taxon>Eukaryota</taxon>
        <taxon>Metazoa</taxon>
        <taxon>Chordata</taxon>
        <taxon>Craniata</taxon>
        <taxon>Vertebrata</taxon>
        <taxon>Euteleostomi</taxon>
        <taxon>Coelacanthiformes</taxon>
        <taxon>Coelacanthidae</taxon>
        <taxon>Latimeria</taxon>
    </lineage>
</organism>
<evidence type="ECO:0000313" key="9">
    <source>
        <dbReference type="Ensembl" id="ENSLACP00000002104.1"/>
    </source>
</evidence>
<evidence type="ECO:0000256" key="7">
    <source>
        <dbReference type="SAM" id="MobiDB-lite"/>
    </source>
</evidence>
<dbReference type="GeneTree" id="ENSGT00940000154641"/>
<dbReference type="InterPro" id="IPR036179">
    <property type="entry name" value="Ig-like_dom_sf"/>
</dbReference>
<dbReference type="GO" id="GO:0005102">
    <property type="term" value="F:signaling receptor binding"/>
    <property type="evidence" value="ECO:0007669"/>
    <property type="project" value="TreeGrafter"/>
</dbReference>
<dbReference type="SMART" id="SM00406">
    <property type="entry name" value="IGv"/>
    <property type="match status" value="1"/>
</dbReference>
<dbReference type="InterPro" id="IPR013106">
    <property type="entry name" value="Ig_V-set"/>
</dbReference>
<reference evidence="9" key="3">
    <citation type="submission" date="2025-09" db="UniProtKB">
        <authorList>
            <consortium name="Ensembl"/>
        </authorList>
    </citation>
    <scope>IDENTIFICATION</scope>
</reference>
<keyword evidence="5" id="KW-1015">Disulfide bond</keyword>
<dbReference type="InterPro" id="IPR003599">
    <property type="entry name" value="Ig_sub"/>
</dbReference>
<dbReference type="GO" id="GO:0001817">
    <property type="term" value="P:regulation of cytokine production"/>
    <property type="evidence" value="ECO:0007669"/>
    <property type="project" value="TreeGrafter"/>
</dbReference>
<dbReference type="InParanoid" id="H2ZXI3"/>
<feature type="domain" description="Ig-like" evidence="8">
    <location>
        <begin position="136"/>
        <end position="214"/>
    </location>
</feature>
<evidence type="ECO:0000256" key="4">
    <source>
        <dbReference type="ARBA" id="ARBA00023136"/>
    </source>
</evidence>
<evidence type="ECO:0000259" key="8">
    <source>
        <dbReference type="PROSITE" id="PS50835"/>
    </source>
</evidence>
<reference evidence="9" key="2">
    <citation type="submission" date="2025-08" db="UniProtKB">
        <authorList>
            <consortium name="Ensembl"/>
        </authorList>
    </citation>
    <scope>IDENTIFICATION</scope>
</reference>
<comment type="subcellular location">
    <subcellularLocation>
        <location evidence="1">Membrane</location>
        <topology evidence="1">Single-pass membrane protein</topology>
    </subcellularLocation>
</comment>
<dbReference type="Proteomes" id="UP000008672">
    <property type="component" value="Unassembled WGS sequence"/>
</dbReference>
<keyword evidence="6" id="KW-0393">Immunoglobulin domain</keyword>
<keyword evidence="2" id="KW-0812">Transmembrane</keyword>
<dbReference type="PANTHER" id="PTHR24100">
    <property type="entry name" value="BUTYROPHILIN"/>
    <property type="match status" value="1"/>
</dbReference>
<dbReference type="Gene3D" id="2.60.40.10">
    <property type="entry name" value="Immunoglobulins"/>
    <property type="match status" value="2"/>
</dbReference>
<name>H2ZXI3_LATCH</name>
<accession>H2ZXI3</accession>
<dbReference type="Pfam" id="PF07686">
    <property type="entry name" value="V-set"/>
    <property type="match status" value="1"/>
</dbReference>
<feature type="domain" description="Ig-like" evidence="8">
    <location>
        <begin position="24"/>
        <end position="109"/>
    </location>
</feature>
<dbReference type="InterPro" id="IPR013783">
    <property type="entry name" value="Ig-like_fold"/>
</dbReference>
<evidence type="ECO:0000256" key="1">
    <source>
        <dbReference type="ARBA" id="ARBA00004167"/>
    </source>
</evidence>
<dbReference type="GO" id="GO:0050852">
    <property type="term" value="P:T cell receptor signaling pathway"/>
    <property type="evidence" value="ECO:0007669"/>
    <property type="project" value="TreeGrafter"/>
</dbReference>
<dbReference type="OMA" id="CNIHEET"/>
<dbReference type="Pfam" id="PF08205">
    <property type="entry name" value="C2-set_2"/>
    <property type="match status" value="1"/>
</dbReference>
<evidence type="ECO:0000256" key="3">
    <source>
        <dbReference type="ARBA" id="ARBA00022989"/>
    </source>
</evidence>
<dbReference type="InterPro" id="IPR013162">
    <property type="entry name" value="CD80_C2-set"/>
</dbReference>
<protein>
    <recommendedName>
        <fullName evidence="8">Ig-like domain-containing protein</fullName>
    </recommendedName>
</protein>
<evidence type="ECO:0000256" key="2">
    <source>
        <dbReference type="ARBA" id="ARBA00022692"/>
    </source>
</evidence>
<keyword evidence="3" id="KW-1133">Transmembrane helix</keyword>
<proteinExistence type="predicted"/>
<evidence type="ECO:0000256" key="6">
    <source>
        <dbReference type="ARBA" id="ARBA00023319"/>
    </source>
</evidence>
<dbReference type="GO" id="GO:0009897">
    <property type="term" value="C:external side of plasma membrane"/>
    <property type="evidence" value="ECO:0007669"/>
    <property type="project" value="TreeGrafter"/>
</dbReference>
<dbReference type="EMBL" id="AFYH01244325">
    <property type="status" value="NOT_ANNOTATED_CDS"/>
    <property type="molecule type" value="Genomic_DNA"/>
</dbReference>
<reference evidence="10" key="1">
    <citation type="submission" date="2011-08" db="EMBL/GenBank/DDBJ databases">
        <title>The draft genome of Latimeria chalumnae.</title>
        <authorList>
            <person name="Di Palma F."/>
            <person name="Alfoldi J."/>
            <person name="Johnson J."/>
            <person name="Berlin A."/>
            <person name="Gnerre S."/>
            <person name="Jaffe D."/>
            <person name="MacCallum I."/>
            <person name="Young S."/>
            <person name="Walker B.J."/>
            <person name="Lander E."/>
            <person name="Lindblad-Toh K."/>
        </authorList>
    </citation>
    <scope>NUCLEOTIDE SEQUENCE [LARGE SCALE GENOMIC DNA]</scope>
    <source>
        <strain evidence="10">Wild caught</strain>
    </source>
</reference>
<dbReference type="InterPro" id="IPR007110">
    <property type="entry name" value="Ig-like_dom"/>
</dbReference>